<evidence type="ECO:0000259" key="5">
    <source>
        <dbReference type="PROSITE" id="PS51455"/>
    </source>
</evidence>
<feature type="compositionally biased region" description="Low complexity" evidence="4">
    <location>
        <begin position="463"/>
        <end position="473"/>
    </location>
</feature>
<dbReference type="SUPFAM" id="SSF56104">
    <property type="entry name" value="SAICAR synthase-like"/>
    <property type="match status" value="1"/>
</dbReference>
<dbReference type="SMART" id="SM00330">
    <property type="entry name" value="PIPKc"/>
    <property type="match status" value="1"/>
</dbReference>
<keyword evidence="3" id="KW-0418">Kinase</keyword>
<dbReference type="PANTHER" id="PTHR45748">
    <property type="entry name" value="1-PHOSPHATIDYLINOSITOL 3-PHOSPHATE 5-KINASE-RELATED"/>
    <property type="match status" value="1"/>
</dbReference>
<evidence type="ECO:0000256" key="4">
    <source>
        <dbReference type="SAM" id="MobiDB-lite"/>
    </source>
</evidence>
<dbReference type="Proteomes" id="UP000008370">
    <property type="component" value="Unassembled WGS sequence"/>
</dbReference>
<evidence type="ECO:0000256" key="2">
    <source>
        <dbReference type="ARBA" id="ARBA00022840"/>
    </source>
</evidence>
<feature type="region of interest" description="Disordered" evidence="4">
    <location>
        <begin position="858"/>
        <end position="878"/>
    </location>
</feature>
<dbReference type="GO" id="GO:0000285">
    <property type="term" value="F:1-phosphatidylinositol-3-phosphate 5-kinase activity"/>
    <property type="evidence" value="ECO:0007669"/>
    <property type="project" value="InterPro"/>
</dbReference>
<keyword evidence="2 3" id="KW-0067">ATP-binding</keyword>
<feature type="compositionally biased region" description="Low complexity" evidence="4">
    <location>
        <begin position="435"/>
        <end position="451"/>
    </location>
</feature>
<dbReference type="OrthoDB" id="158357at2759"/>
<evidence type="ECO:0000256" key="3">
    <source>
        <dbReference type="PROSITE-ProRule" id="PRU00781"/>
    </source>
</evidence>
<dbReference type="InterPro" id="IPR027483">
    <property type="entry name" value="PInositol-4-P-4/5-kinase_C_sf"/>
</dbReference>
<feature type="region of interest" description="Disordered" evidence="4">
    <location>
        <begin position="321"/>
        <end position="359"/>
    </location>
</feature>
<feature type="region of interest" description="Disordered" evidence="4">
    <location>
        <begin position="98"/>
        <end position="123"/>
    </location>
</feature>
<evidence type="ECO:0000256" key="1">
    <source>
        <dbReference type="ARBA" id="ARBA00022741"/>
    </source>
</evidence>
<feature type="compositionally biased region" description="Basic and acidic residues" evidence="4">
    <location>
        <begin position="858"/>
        <end position="869"/>
    </location>
</feature>
<dbReference type="STRING" id="650164.K5VW40"/>
<dbReference type="GO" id="GO:0010008">
    <property type="term" value="C:endosome membrane"/>
    <property type="evidence" value="ECO:0007669"/>
    <property type="project" value="TreeGrafter"/>
</dbReference>
<dbReference type="KEGG" id="pco:PHACADRAFT_103632"/>
<reference evidence="6 7" key="1">
    <citation type="journal article" date="2012" name="BMC Genomics">
        <title>Comparative genomics of the white-rot fungi, Phanerochaete carnosa and P. chrysosporium, to elucidate the genetic basis of the distinct wood types they colonize.</title>
        <authorList>
            <person name="Suzuki H."/>
            <person name="MacDonald J."/>
            <person name="Syed K."/>
            <person name="Salamov A."/>
            <person name="Hori C."/>
            <person name="Aerts A."/>
            <person name="Henrissat B."/>
            <person name="Wiebenga A."/>
            <person name="vanKuyk P.A."/>
            <person name="Barry K."/>
            <person name="Lindquist E."/>
            <person name="LaButti K."/>
            <person name="Lapidus A."/>
            <person name="Lucas S."/>
            <person name="Coutinho P."/>
            <person name="Gong Y."/>
            <person name="Samejima M."/>
            <person name="Mahadevan R."/>
            <person name="Abou-Zaid M."/>
            <person name="de Vries R.P."/>
            <person name="Igarashi K."/>
            <person name="Yadav J.S."/>
            <person name="Grigoriev I.V."/>
            <person name="Master E.R."/>
        </authorList>
    </citation>
    <scope>NUCLEOTIDE SEQUENCE [LARGE SCALE GENOMIC DNA]</scope>
    <source>
        <strain evidence="6 7">HHB-10118-sp</strain>
    </source>
</reference>
<dbReference type="GeneID" id="18907275"/>
<dbReference type="InterPro" id="IPR027484">
    <property type="entry name" value="PInositol-4-P-5-kinase_N"/>
</dbReference>
<keyword evidence="3" id="KW-0808">Transferase</keyword>
<evidence type="ECO:0000313" key="6">
    <source>
        <dbReference type="EMBL" id="EKM51040.1"/>
    </source>
</evidence>
<accession>K5VW40</accession>
<feature type="compositionally biased region" description="Polar residues" evidence="4">
    <location>
        <begin position="475"/>
        <end position="484"/>
    </location>
</feature>
<dbReference type="HOGENOM" id="CLU_000803_0_0_1"/>
<protein>
    <recommendedName>
        <fullName evidence="5">PIPK domain-containing protein</fullName>
    </recommendedName>
</protein>
<feature type="region of interest" description="Disordered" evidence="4">
    <location>
        <begin position="293"/>
        <end position="312"/>
    </location>
</feature>
<dbReference type="InterPro" id="IPR002498">
    <property type="entry name" value="PInositol-4-P-4/5-kinase_core"/>
</dbReference>
<gene>
    <name evidence="6" type="ORF">PHACADRAFT_103632</name>
</gene>
<organism evidence="6 7">
    <name type="scientific">Phanerochaete carnosa (strain HHB-10118-sp)</name>
    <name type="common">White-rot fungus</name>
    <name type="synonym">Peniophora carnosa</name>
    <dbReference type="NCBI Taxonomy" id="650164"/>
    <lineage>
        <taxon>Eukaryota</taxon>
        <taxon>Fungi</taxon>
        <taxon>Dikarya</taxon>
        <taxon>Basidiomycota</taxon>
        <taxon>Agaricomycotina</taxon>
        <taxon>Agaricomycetes</taxon>
        <taxon>Polyporales</taxon>
        <taxon>Phanerochaetaceae</taxon>
        <taxon>Phanerochaete</taxon>
    </lineage>
</organism>
<dbReference type="Pfam" id="PF01504">
    <property type="entry name" value="PIP5K"/>
    <property type="match status" value="1"/>
</dbReference>
<dbReference type="CDD" id="cd17300">
    <property type="entry name" value="PIPKc_PIKfyve"/>
    <property type="match status" value="1"/>
</dbReference>
<feature type="region of interest" description="Disordered" evidence="4">
    <location>
        <begin position="432"/>
        <end position="518"/>
    </location>
</feature>
<dbReference type="AlphaFoldDB" id="K5VW40"/>
<name>K5VW40_PHACS</name>
<dbReference type="GO" id="GO:0046854">
    <property type="term" value="P:phosphatidylinositol phosphate biosynthetic process"/>
    <property type="evidence" value="ECO:0007669"/>
    <property type="project" value="TreeGrafter"/>
</dbReference>
<evidence type="ECO:0000313" key="7">
    <source>
        <dbReference type="Proteomes" id="UP000008370"/>
    </source>
</evidence>
<dbReference type="GO" id="GO:0005524">
    <property type="term" value="F:ATP binding"/>
    <property type="evidence" value="ECO:0007669"/>
    <property type="project" value="UniProtKB-UniRule"/>
</dbReference>
<feature type="domain" description="PIPK" evidence="5">
    <location>
        <begin position="513"/>
        <end position="849"/>
    </location>
</feature>
<dbReference type="PROSITE" id="PS51455">
    <property type="entry name" value="PIPK"/>
    <property type="match status" value="1"/>
</dbReference>
<dbReference type="InParanoid" id="K5VW40"/>
<dbReference type="GO" id="GO:0000329">
    <property type="term" value="C:fungal-type vacuole membrane"/>
    <property type="evidence" value="ECO:0007669"/>
    <property type="project" value="TreeGrafter"/>
</dbReference>
<feature type="region of interest" description="Disordered" evidence="4">
    <location>
        <begin position="138"/>
        <end position="168"/>
    </location>
</feature>
<dbReference type="EMBL" id="JH930477">
    <property type="protein sequence ID" value="EKM51040.1"/>
    <property type="molecule type" value="Genomic_DNA"/>
</dbReference>
<feature type="compositionally biased region" description="Pro residues" evidence="4">
    <location>
        <begin position="496"/>
        <end position="512"/>
    </location>
</feature>
<dbReference type="Gene3D" id="3.30.800.10">
    <property type="entry name" value="Phosphatidylinositol Phosphate Kinase II Beta"/>
    <property type="match status" value="1"/>
</dbReference>
<sequence>MVSLSLTTLEDIYEVCVPRLQLRRTKNEELEHTKEALHAVDADRRKLRREIMQFWQTLSEQMDTLEGEFVGDGAPSYHKSLPRLPSVDEAYTEFDEDGLITPKGHPVKLPRLPPNTPETPNIASVHRSYPFPNVETVPEQPRLTVPDSPMPASAPSTTTTTTPPAISTISSEKDSFASLTNLRYKFQRAEQILYAELSRCPDSNLNNVRRSFESAARGAAKRLSAWEVKHTAGHKVRDVVAQHEPEWWQSGCHAVPGGNIIVREDDWGSIIAFTLSSLDYHRELANMAINRQTTLPTVPPPTPDVSRPSFFSKTNSTTNISKWFGSSDPIPDPDQDEEGWHEPETYSSVISRKEHPRDPTSILKLGLPDVLRQKAPDGNGSFRSASPGGLNLTLGSRAKPDVQISKQAADGHVSVGSTDRVDKVLQGLEAATENSGTVRSTSSERTTASSAFVETHIRRGKASSVISSDSDTTIGEHSTTGSVSTLPPLPPKEEPNIPPTTPAEPSTPPTTPPTQSTITSVFTNTFSSALHYVLHSSEPTPPLSKHHHALLSANGLSPAIDERPHIKYDWTIGKRLRFSCTVYYAKQFDALRKRCGIDDMFLHSLSRSQNWLAEGGKSRSNFWKTTDNQFIIKTLVNAWNVADLHVLIEHGPAYFRHMDATASKPTVLAKLLGFYTVEIKNLETGATQAKADLLVMENLFYKQEIVKMFDLKGIQGRKVKATSSSSGTKTLFDGDWIEGQQRALTLVQPYSKVVLQEAIKADCEFLAKSNIMDYSYVLSRRWENDRLLVGIDESHKQMACGLVDTIGSYTFAKTLEYKAKQGLHSGKEVTVIPPNEYQERFVNAIDNYFVACPAADKWSRPQDDTKIPSDYKQLPSVL</sequence>
<proteinExistence type="predicted"/>
<keyword evidence="7" id="KW-1185">Reference proteome</keyword>
<dbReference type="RefSeq" id="XP_007400199.1">
    <property type="nucleotide sequence ID" value="XM_007400137.1"/>
</dbReference>
<feature type="compositionally biased region" description="Low complexity" evidence="4">
    <location>
        <begin position="146"/>
        <end position="168"/>
    </location>
</feature>
<dbReference type="Gene3D" id="3.30.810.10">
    <property type="entry name" value="2-Layer Sandwich"/>
    <property type="match status" value="1"/>
</dbReference>
<keyword evidence="1 3" id="KW-0547">Nucleotide-binding</keyword>
<dbReference type="PANTHER" id="PTHR45748:SF7">
    <property type="entry name" value="1-PHOSPHATIDYLINOSITOL 3-PHOSPHATE 5-KINASE-RELATED"/>
    <property type="match status" value="1"/>
</dbReference>
<dbReference type="InterPro" id="IPR044769">
    <property type="entry name" value="PIKfyve_PIPKc"/>
</dbReference>